<dbReference type="GO" id="GO:0005634">
    <property type="term" value="C:nucleus"/>
    <property type="evidence" value="ECO:0007669"/>
    <property type="project" value="TreeGrafter"/>
</dbReference>
<proteinExistence type="predicted"/>
<evidence type="ECO:0000313" key="1">
    <source>
        <dbReference type="EMBL" id="CAH2103300.1"/>
    </source>
</evidence>
<dbReference type="PANTHER" id="PTHR45943">
    <property type="entry name" value="E3 UBIQUITIN-PROTEIN LIGASE MYCBP2"/>
    <property type="match status" value="1"/>
</dbReference>
<dbReference type="EMBL" id="CAKOGL010000026">
    <property type="protein sequence ID" value="CAH2103300.1"/>
    <property type="molecule type" value="Genomic_DNA"/>
</dbReference>
<organism evidence="1 2">
    <name type="scientific">Euphydryas editha</name>
    <name type="common">Edith's checkerspot</name>
    <dbReference type="NCBI Taxonomy" id="104508"/>
    <lineage>
        <taxon>Eukaryota</taxon>
        <taxon>Metazoa</taxon>
        <taxon>Ecdysozoa</taxon>
        <taxon>Arthropoda</taxon>
        <taxon>Hexapoda</taxon>
        <taxon>Insecta</taxon>
        <taxon>Pterygota</taxon>
        <taxon>Neoptera</taxon>
        <taxon>Endopterygota</taxon>
        <taxon>Lepidoptera</taxon>
        <taxon>Glossata</taxon>
        <taxon>Ditrysia</taxon>
        <taxon>Papilionoidea</taxon>
        <taxon>Nymphalidae</taxon>
        <taxon>Nymphalinae</taxon>
        <taxon>Euphydryas</taxon>
    </lineage>
</organism>
<dbReference type="GO" id="GO:0007411">
    <property type="term" value="P:axon guidance"/>
    <property type="evidence" value="ECO:0007669"/>
    <property type="project" value="TreeGrafter"/>
</dbReference>
<dbReference type="Proteomes" id="UP001153954">
    <property type="component" value="Unassembled WGS sequence"/>
</dbReference>
<dbReference type="GO" id="GO:0008582">
    <property type="term" value="P:regulation of synaptic assembly at neuromuscular junction"/>
    <property type="evidence" value="ECO:0007669"/>
    <property type="project" value="TreeGrafter"/>
</dbReference>
<sequence length="843" mass="92474">MTKGFIWIATQINPFNYNLCRNSHEIGTSAYNTVRHDYCNVSKIGSSSSSVRLRCELRGPEGAVRVRQLRVLGAPALVPEPRPPAHPLHTLAERDTLRVFRLLTSQVFGKLLEWEQSSSESGEGTAAEEAAGDDSDLREHVVGILFAGHQLTSLQRQVMSHIVFAIGCEAARVRDDWETALLCADAAERAPDQPPRPPLIHHQQDNYCFEMLSLLLALSGSAVGRAHLAQRTELLADLLALLHTGSERVQRQVISLLRRMIAEVPPQKMLAALNYGGDVTRVTLLDHLVCYVGKAITVQVKVKGGGANNPSTVTLGSSVTPTPPAAWFMRGDTTKKHAHLVVKLLTDMAEDKVSSSWGMSTRSALVQYVRAVAQVEEADRRPARCVATPVVWLALAALCVCDHHHMELMNGSSEIRDPRGRDSAAEVRSHCTNHDDGSTLAVIECRSCGPLCAECDRFLHLNRAARNHQRQICKEEESAIRIDIHEGCGRAKLHWLLLLVDRRTLKALVEFRGLEGAGSAPNEPEGPVGLAGTCRFCGARGSSGLLAIGNVCADQQCQEHGREACTRVHGCGHACGGVRDEKTCLPCLFGCSGTELLRQDADDMCMICFTDPLQAAPAIQEDMTHWTLEELLAPIRRLSEEVRRKALMRLEYEGLAAGGSRGRAHDDPATYAMERYAYYVCHKCGKAYFGGLARCEAESSGWWEPTELVCGACSDVAGARTCPKHGADFLEYKCRYCCSVSTTRRYVYETMSCIVDQTADRSILVRDVAVFFCFGTSHFCNACHDDFQRVTNIPRHLLPQCPAGPKGEQLPGSTDECPLHVQHPPTGEEFALGCGVCRHAHAF</sequence>
<evidence type="ECO:0008006" key="3">
    <source>
        <dbReference type="Google" id="ProtNLM"/>
    </source>
</evidence>
<keyword evidence="2" id="KW-1185">Reference proteome</keyword>
<gene>
    <name evidence="1" type="ORF">EEDITHA_LOCUS17833</name>
</gene>
<dbReference type="AlphaFoldDB" id="A0AAU9UV46"/>
<comment type="caution">
    <text evidence="1">The sequence shown here is derived from an EMBL/GenBank/DDBJ whole genome shotgun (WGS) entry which is preliminary data.</text>
</comment>
<name>A0AAU9UV46_EUPED</name>
<accession>A0AAU9UV46</accession>
<reference evidence="1" key="1">
    <citation type="submission" date="2022-03" db="EMBL/GenBank/DDBJ databases">
        <authorList>
            <person name="Tunstrom K."/>
        </authorList>
    </citation>
    <scope>NUCLEOTIDE SEQUENCE</scope>
</reference>
<dbReference type="GO" id="GO:0005886">
    <property type="term" value="C:plasma membrane"/>
    <property type="evidence" value="ECO:0007669"/>
    <property type="project" value="TreeGrafter"/>
</dbReference>
<protein>
    <recommendedName>
        <fullName evidence="3">E3 ubiquitin-protein ligase MYCBP2</fullName>
    </recommendedName>
</protein>
<dbReference type="CDD" id="cd19799">
    <property type="entry name" value="Bbox2_MYCBP2"/>
    <property type="match status" value="1"/>
</dbReference>
<dbReference type="PANTHER" id="PTHR45943:SF1">
    <property type="entry name" value="E3 UBIQUITIN-PROTEIN LIGASE MYCBP2"/>
    <property type="match status" value="1"/>
</dbReference>
<dbReference type="GO" id="GO:0061630">
    <property type="term" value="F:ubiquitin protein ligase activity"/>
    <property type="evidence" value="ECO:0007669"/>
    <property type="project" value="TreeGrafter"/>
</dbReference>
<evidence type="ECO:0000313" key="2">
    <source>
        <dbReference type="Proteomes" id="UP001153954"/>
    </source>
</evidence>